<dbReference type="Pfam" id="PF00171">
    <property type="entry name" value="Aldedh"/>
    <property type="match status" value="1"/>
</dbReference>
<keyword evidence="2 4" id="KW-0560">Oxidoreductase</keyword>
<gene>
    <name evidence="6" type="ORF">E6K78_11835</name>
</gene>
<sequence length="477" mass="50698">MTLPALNYIGGSWVESTSHERVRDVNPAYSNQSLGDATVSTPADVVHAIDAATAAYQEWRRTPAPQRGDIVRKAADLMERRRVELARLMTQEEGKTLPESLAEVDRAVANVRFAAAQGSRLTGETIPSTQRGTFIYTVRDPLGVVAAVTPWNFPIAIPAWKIAPALVAGNAVVFKPATLTPLCAAQVVQCFIDGGVPDGVLNMVLGPGDALSRAIIDDERVKAISFTGSSAVGRRLYAQAAQRLCKVQLEMGGKNAVIVMDDADLEKAAESVAGGAFGATGQRCTATSRAIVVRSRLVDFTELLAAKADTWRAGDGLADGVRLGPIVDDLQLRKVRDRIAAGKKEGARVVRDGSAPTKPDLKAGYFVEPTIFADVDPNMSVAQEEIFGPVVSIIPANDYESAIAAANAVGYGLSSSIYTRDLRTAFRYAEESEAGMVHVNIPTVGGEAQVPFGGVKDSGLGDRECGTAAFDFFTEMR</sequence>
<dbReference type="InterPro" id="IPR016163">
    <property type="entry name" value="Ald_DH_C"/>
</dbReference>
<organism evidence="6 7">
    <name type="scientific">Eiseniibacteriota bacterium</name>
    <dbReference type="NCBI Taxonomy" id="2212470"/>
    <lineage>
        <taxon>Bacteria</taxon>
        <taxon>Candidatus Eiseniibacteriota</taxon>
    </lineage>
</organism>
<dbReference type="Proteomes" id="UP000316609">
    <property type="component" value="Unassembled WGS sequence"/>
</dbReference>
<evidence type="ECO:0000256" key="4">
    <source>
        <dbReference type="RuleBase" id="RU003345"/>
    </source>
</evidence>
<feature type="domain" description="Aldehyde dehydrogenase" evidence="5">
    <location>
        <begin position="13"/>
        <end position="476"/>
    </location>
</feature>
<dbReference type="AlphaFoldDB" id="A0A538TFL6"/>
<feature type="non-terminal residue" evidence="6">
    <location>
        <position position="477"/>
    </location>
</feature>
<accession>A0A538TFL6</accession>
<evidence type="ECO:0000313" key="7">
    <source>
        <dbReference type="Proteomes" id="UP000316609"/>
    </source>
</evidence>
<dbReference type="InterPro" id="IPR016162">
    <property type="entry name" value="Ald_DH_N"/>
</dbReference>
<dbReference type="PROSITE" id="PS00687">
    <property type="entry name" value="ALDEHYDE_DEHYDR_GLU"/>
    <property type="match status" value="1"/>
</dbReference>
<dbReference type="InterPro" id="IPR029510">
    <property type="entry name" value="Ald_DH_CS_GLU"/>
</dbReference>
<evidence type="ECO:0000256" key="1">
    <source>
        <dbReference type="ARBA" id="ARBA00009986"/>
    </source>
</evidence>
<dbReference type="SUPFAM" id="SSF53720">
    <property type="entry name" value="ALDH-like"/>
    <property type="match status" value="1"/>
</dbReference>
<dbReference type="InterPro" id="IPR015590">
    <property type="entry name" value="Aldehyde_DH_dom"/>
</dbReference>
<dbReference type="EMBL" id="VBOY01000139">
    <property type="protein sequence ID" value="TMQ62411.1"/>
    <property type="molecule type" value="Genomic_DNA"/>
</dbReference>
<comment type="caution">
    <text evidence="6">The sequence shown here is derived from an EMBL/GenBank/DDBJ whole genome shotgun (WGS) entry which is preliminary data.</text>
</comment>
<evidence type="ECO:0000256" key="2">
    <source>
        <dbReference type="ARBA" id="ARBA00023002"/>
    </source>
</evidence>
<evidence type="ECO:0000256" key="3">
    <source>
        <dbReference type="PROSITE-ProRule" id="PRU10007"/>
    </source>
</evidence>
<dbReference type="InterPro" id="IPR016161">
    <property type="entry name" value="Ald_DH/histidinol_DH"/>
</dbReference>
<proteinExistence type="inferred from homology"/>
<reference evidence="6 7" key="1">
    <citation type="journal article" date="2019" name="Nat. Microbiol.">
        <title>Mediterranean grassland soil C-N compound turnover is dependent on rainfall and depth, and is mediated by genomically divergent microorganisms.</title>
        <authorList>
            <person name="Diamond S."/>
            <person name="Andeer P.F."/>
            <person name="Li Z."/>
            <person name="Crits-Christoph A."/>
            <person name="Burstein D."/>
            <person name="Anantharaman K."/>
            <person name="Lane K.R."/>
            <person name="Thomas B.C."/>
            <person name="Pan C."/>
            <person name="Northen T.R."/>
            <person name="Banfield J.F."/>
        </authorList>
    </citation>
    <scope>NUCLEOTIDE SEQUENCE [LARGE SCALE GENOMIC DNA]</scope>
    <source>
        <strain evidence="6">WS_8</strain>
    </source>
</reference>
<evidence type="ECO:0000259" key="5">
    <source>
        <dbReference type="Pfam" id="PF00171"/>
    </source>
</evidence>
<feature type="active site" evidence="3">
    <location>
        <position position="250"/>
    </location>
</feature>
<dbReference type="Gene3D" id="3.40.605.10">
    <property type="entry name" value="Aldehyde Dehydrogenase, Chain A, domain 1"/>
    <property type="match status" value="1"/>
</dbReference>
<comment type="similarity">
    <text evidence="1 4">Belongs to the aldehyde dehydrogenase family.</text>
</comment>
<dbReference type="FunFam" id="3.40.605.10:FF:000007">
    <property type="entry name" value="NAD/NADP-dependent betaine aldehyde dehydrogenase"/>
    <property type="match status" value="1"/>
</dbReference>
<dbReference type="FunFam" id="3.40.309.10:FF:000002">
    <property type="entry name" value="Methylmalonate-semialdehyde dehydrogenase (Acylating)"/>
    <property type="match status" value="1"/>
</dbReference>
<name>A0A538TFL6_UNCEI</name>
<dbReference type="PANTHER" id="PTHR11699">
    <property type="entry name" value="ALDEHYDE DEHYDROGENASE-RELATED"/>
    <property type="match status" value="1"/>
</dbReference>
<dbReference type="GO" id="GO:0016620">
    <property type="term" value="F:oxidoreductase activity, acting on the aldehyde or oxo group of donors, NAD or NADP as acceptor"/>
    <property type="evidence" value="ECO:0007669"/>
    <property type="project" value="InterPro"/>
</dbReference>
<protein>
    <submittedName>
        <fullName evidence="6">Aldehyde dehydrogenase family protein</fullName>
    </submittedName>
</protein>
<dbReference type="PROSITE" id="PS00070">
    <property type="entry name" value="ALDEHYDE_DEHYDR_CYS"/>
    <property type="match status" value="1"/>
</dbReference>
<evidence type="ECO:0000313" key="6">
    <source>
        <dbReference type="EMBL" id="TMQ62411.1"/>
    </source>
</evidence>
<dbReference type="InterPro" id="IPR016160">
    <property type="entry name" value="Ald_DH_CS_CYS"/>
</dbReference>
<dbReference type="Gene3D" id="3.40.309.10">
    <property type="entry name" value="Aldehyde Dehydrogenase, Chain A, domain 2"/>
    <property type="match status" value="1"/>
</dbReference>